<dbReference type="InterPro" id="IPR011060">
    <property type="entry name" value="RibuloseP-bd_barrel"/>
</dbReference>
<reference evidence="1" key="1">
    <citation type="journal article" date="2014" name="Front. Microbiol.">
        <title>High frequency of phylogenetically diverse reductive dehalogenase-homologous genes in deep subseafloor sedimentary metagenomes.</title>
        <authorList>
            <person name="Kawai M."/>
            <person name="Futagami T."/>
            <person name="Toyoda A."/>
            <person name="Takaki Y."/>
            <person name="Nishi S."/>
            <person name="Hori S."/>
            <person name="Arai W."/>
            <person name="Tsubouchi T."/>
            <person name="Morono Y."/>
            <person name="Uchiyama I."/>
            <person name="Ito T."/>
            <person name="Fujiyama A."/>
            <person name="Inagaki F."/>
            <person name="Takami H."/>
        </authorList>
    </citation>
    <scope>NUCLEOTIDE SEQUENCE</scope>
    <source>
        <strain evidence="1">Expedition CK06-06</strain>
    </source>
</reference>
<protein>
    <submittedName>
        <fullName evidence="1">Uncharacterized protein</fullName>
    </submittedName>
</protein>
<name>X0W5R5_9ZZZZ</name>
<dbReference type="AlphaFoldDB" id="X0W5R5"/>
<dbReference type="InterPro" id="IPR013785">
    <property type="entry name" value="Aldolase_TIM"/>
</dbReference>
<feature type="non-terminal residue" evidence="1">
    <location>
        <position position="1"/>
    </location>
</feature>
<organism evidence="1">
    <name type="scientific">marine sediment metagenome</name>
    <dbReference type="NCBI Taxonomy" id="412755"/>
    <lineage>
        <taxon>unclassified sequences</taxon>
        <taxon>metagenomes</taxon>
        <taxon>ecological metagenomes</taxon>
    </lineage>
</organism>
<proteinExistence type="predicted"/>
<comment type="caution">
    <text evidence="1">The sequence shown here is derived from an EMBL/GenBank/DDBJ whole genome shotgun (WGS) entry which is preliminary data.</text>
</comment>
<evidence type="ECO:0000313" key="1">
    <source>
        <dbReference type="EMBL" id="GAG25905.1"/>
    </source>
</evidence>
<dbReference type="EMBL" id="BARS01034768">
    <property type="protein sequence ID" value="GAG25905.1"/>
    <property type="molecule type" value="Genomic_DNA"/>
</dbReference>
<sequence>YDLLKNKPIKYMPFCGKVSGSPSVLEGSIDEIIAHAKSIKEKNVYGLDILAYRYTGDPEELAQKFIKEINLPVIIAGSINSFEKLEKVKKLNPWGFTIGSAFFNKKFVKGGSFVEQIERVVKYLENSK</sequence>
<gene>
    <name evidence="1" type="ORF">S01H1_53672</name>
</gene>
<dbReference type="SUPFAM" id="SSF51366">
    <property type="entry name" value="Ribulose-phoshate binding barrel"/>
    <property type="match status" value="1"/>
</dbReference>
<dbReference type="Gene3D" id="3.20.20.70">
    <property type="entry name" value="Aldolase class I"/>
    <property type="match status" value="1"/>
</dbReference>
<accession>X0W5R5</accession>